<dbReference type="AlphaFoldDB" id="A0A9P0AAT0"/>
<evidence type="ECO:0000313" key="10">
    <source>
        <dbReference type="Proteomes" id="UP001152759"/>
    </source>
</evidence>
<keyword evidence="5" id="KW-0704">Schiff base</keyword>
<sequence>MKDSELKVSGQPQKEGNPASSVLDHEVLKYSFVSPFGVKQRLRELRLISSHIKNELPWLILALECLDFTTLAGDDTPVNVRNLCRKASHPLSSFATHKWMNDLHWKRVAAVCVYPQRVPDAVQFFKECSIKNVGVASVATGFPTGQYPLESRLLEIKYAVEQGATEIDVVISRCLVLTDQWDALYHEISEMKKACGDAHMKTILAVGECDSYENIYKASLIAALAGSDFIKTSTGKETVNATLDVGIIMCRAIRTIYEVTGKKIGFKPAGGIKTSKDAIEWLSLVKCELGDEWLNPSLFRIGASSVLDDIVTSIIHRARPPAVEII</sequence>
<dbReference type="SUPFAM" id="SSF51569">
    <property type="entry name" value="Aldolase"/>
    <property type="match status" value="1"/>
</dbReference>
<proteinExistence type="inferred from homology"/>
<dbReference type="InterPro" id="IPR002915">
    <property type="entry name" value="DeoC/FbaB/LacD_aldolase"/>
</dbReference>
<name>A0A9P0AAT0_BEMTA</name>
<gene>
    <name evidence="9" type="ORF">BEMITA_LOCUS5778</name>
</gene>
<dbReference type="PANTHER" id="PTHR10889">
    <property type="entry name" value="DEOXYRIBOSE-PHOSPHATE ALDOLASE"/>
    <property type="match status" value="1"/>
</dbReference>
<protein>
    <recommendedName>
        <fullName evidence="3">deoxyribose-phosphate aldolase</fullName>
        <ecNumber evidence="3">4.1.2.4</ecNumber>
    </recommendedName>
    <alternativeName>
        <fullName evidence="7">2-deoxy-D-ribose 5-phosphate aldolase</fullName>
    </alternativeName>
    <alternativeName>
        <fullName evidence="6">Phosphodeoxyriboaldolase</fullName>
    </alternativeName>
</protein>
<dbReference type="EMBL" id="OU963864">
    <property type="protein sequence ID" value="CAH0386700.1"/>
    <property type="molecule type" value="Genomic_DNA"/>
</dbReference>
<evidence type="ECO:0000256" key="7">
    <source>
        <dbReference type="ARBA" id="ARBA00032755"/>
    </source>
</evidence>
<dbReference type="InterPro" id="IPR011343">
    <property type="entry name" value="DeoC"/>
</dbReference>
<dbReference type="GO" id="GO:0009264">
    <property type="term" value="P:deoxyribonucleotide catabolic process"/>
    <property type="evidence" value="ECO:0007669"/>
    <property type="project" value="InterPro"/>
</dbReference>
<keyword evidence="10" id="KW-1185">Reference proteome</keyword>
<dbReference type="EC" id="4.1.2.4" evidence="3"/>
<accession>A0A9P0AAT0</accession>
<dbReference type="Gene3D" id="3.20.20.70">
    <property type="entry name" value="Aldolase class I"/>
    <property type="match status" value="1"/>
</dbReference>
<evidence type="ECO:0000313" key="9">
    <source>
        <dbReference type="EMBL" id="CAH0386700.1"/>
    </source>
</evidence>
<reference evidence="9" key="1">
    <citation type="submission" date="2021-12" db="EMBL/GenBank/DDBJ databases">
        <authorList>
            <person name="King R."/>
        </authorList>
    </citation>
    <scope>NUCLEOTIDE SEQUENCE</scope>
</reference>
<keyword evidence="4" id="KW-0456">Lyase</keyword>
<evidence type="ECO:0000256" key="2">
    <source>
        <dbReference type="ARBA" id="ARBA00009473"/>
    </source>
</evidence>
<evidence type="ECO:0000256" key="3">
    <source>
        <dbReference type="ARBA" id="ARBA00012515"/>
    </source>
</evidence>
<comment type="similarity">
    <text evidence="2">Belongs to the DeoC/FbaB aldolase family. DeoC type 2 subfamily.</text>
</comment>
<evidence type="ECO:0000256" key="1">
    <source>
        <dbReference type="ARBA" id="ARBA00004816"/>
    </source>
</evidence>
<dbReference type="GO" id="GO:0004139">
    <property type="term" value="F:deoxyribose-phosphate aldolase activity"/>
    <property type="evidence" value="ECO:0007669"/>
    <property type="project" value="UniProtKB-EC"/>
</dbReference>
<dbReference type="CDD" id="cd00959">
    <property type="entry name" value="DeoC"/>
    <property type="match status" value="1"/>
</dbReference>
<dbReference type="Proteomes" id="UP001152759">
    <property type="component" value="Chromosome 3"/>
</dbReference>
<evidence type="ECO:0000256" key="4">
    <source>
        <dbReference type="ARBA" id="ARBA00023239"/>
    </source>
</evidence>
<dbReference type="KEGG" id="btab:109031055"/>
<evidence type="ECO:0000256" key="8">
    <source>
        <dbReference type="ARBA" id="ARBA00048791"/>
    </source>
</evidence>
<dbReference type="InterPro" id="IPR013785">
    <property type="entry name" value="Aldolase_TIM"/>
</dbReference>
<dbReference type="NCBIfam" id="TIGR00126">
    <property type="entry name" value="deoC"/>
    <property type="match status" value="1"/>
</dbReference>
<evidence type="ECO:0000256" key="6">
    <source>
        <dbReference type="ARBA" id="ARBA00031814"/>
    </source>
</evidence>
<comment type="catalytic activity">
    <reaction evidence="8">
        <text>2-deoxy-D-ribose 5-phosphate = D-glyceraldehyde 3-phosphate + acetaldehyde</text>
        <dbReference type="Rhea" id="RHEA:12821"/>
        <dbReference type="ChEBI" id="CHEBI:15343"/>
        <dbReference type="ChEBI" id="CHEBI:59776"/>
        <dbReference type="ChEBI" id="CHEBI:62877"/>
        <dbReference type="EC" id="4.1.2.4"/>
    </reaction>
</comment>
<dbReference type="PANTHER" id="PTHR10889:SF3">
    <property type="entry name" value="DEOXYRIBOSE-PHOSPHATE ALDOLASE"/>
    <property type="match status" value="1"/>
</dbReference>
<evidence type="ECO:0000256" key="5">
    <source>
        <dbReference type="ARBA" id="ARBA00023270"/>
    </source>
</evidence>
<organism evidence="9 10">
    <name type="scientific">Bemisia tabaci</name>
    <name type="common">Sweetpotato whitefly</name>
    <name type="synonym">Aleurodes tabaci</name>
    <dbReference type="NCBI Taxonomy" id="7038"/>
    <lineage>
        <taxon>Eukaryota</taxon>
        <taxon>Metazoa</taxon>
        <taxon>Ecdysozoa</taxon>
        <taxon>Arthropoda</taxon>
        <taxon>Hexapoda</taxon>
        <taxon>Insecta</taxon>
        <taxon>Pterygota</taxon>
        <taxon>Neoptera</taxon>
        <taxon>Paraneoptera</taxon>
        <taxon>Hemiptera</taxon>
        <taxon>Sternorrhyncha</taxon>
        <taxon>Aleyrodoidea</taxon>
        <taxon>Aleyrodidae</taxon>
        <taxon>Aleyrodinae</taxon>
        <taxon>Bemisia</taxon>
    </lineage>
</organism>
<dbReference type="GO" id="GO:0016052">
    <property type="term" value="P:carbohydrate catabolic process"/>
    <property type="evidence" value="ECO:0007669"/>
    <property type="project" value="TreeGrafter"/>
</dbReference>
<dbReference type="Pfam" id="PF01791">
    <property type="entry name" value="DeoC"/>
    <property type="match status" value="1"/>
</dbReference>
<comment type="pathway">
    <text evidence="1">Carbohydrate degradation; 2-deoxy-D-ribose 1-phosphate degradation; D-glyceraldehyde 3-phosphate and acetaldehyde from 2-deoxy-alpha-D-ribose 1-phosphate: step 2/2.</text>
</comment>
<dbReference type="SMART" id="SM01133">
    <property type="entry name" value="DeoC"/>
    <property type="match status" value="1"/>
</dbReference>
<dbReference type="GO" id="GO:0005737">
    <property type="term" value="C:cytoplasm"/>
    <property type="evidence" value="ECO:0007669"/>
    <property type="project" value="InterPro"/>
</dbReference>